<dbReference type="RefSeq" id="WP_191005734.1">
    <property type="nucleotide sequence ID" value="NZ_JACXAD010000014.1"/>
</dbReference>
<keyword evidence="2" id="KW-1185">Reference proteome</keyword>
<gene>
    <name evidence="1" type="ORF">IC235_13620</name>
</gene>
<dbReference type="PROSITE" id="PS51257">
    <property type="entry name" value="PROKAR_LIPOPROTEIN"/>
    <property type="match status" value="1"/>
</dbReference>
<sequence>MLSVYCRRLYLLALVGLATTACSPTYWLELKPARPAGLFNNGRAQAQAVADNVEVRLRFVHYEPTRVVFEAEYHNSTNHPVVVDPTAFKYEVSRAPAPVAAPRTKRPKPLPDTQVTAAVAAASMSLPLPPLPPRSLAAYDPEPEITALREGSDKAAAKAARVDWLGLALGAVSMATDIASIGKRETVAQYQSRAAIQNVAVTYNVISSATKMEQAVAADLMQQRAAQLQEYALRKVTLAPGYEVRGYVYFPRYDAADSVVVQAPVGSRTVPLKFVQVRTRQ</sequence>
<name>A0A927BFE6_9BACT</name>
<reference evidence="1" key="1">
    <citation type="submission" date="2020-09" db="EMBL/GenBank/DDBJ databases">
        <authorList>
            <person name="Kim M.K."/>
        </authorList>
    </citation>
    <scope>NUCLEOTIDE SEQUENCE</scope>
    <source>
        <strain evidence="1">BT664</strain>
    </source>
</reference>
<organism evidence="1 2">
    <name type="scientific">Hymenobacter montanus</name>
    <dbReference type="NCBI Taxonomy" id="2771359"/>
    <lineage>
        <taxon>Bacteria</taxon>
        <taxon>Pseudomonadati</taxon>
        <taxon>Bacteroidota</taxon>
        <taxon>Cytophagia</taxon>
        <taxon>Cytophagales</taxon>
        <taxon>Hymenobacteraceae</taxon>
        <taxon>Hymenobacter</taxon>
    </lineage>
</organism>
<dbReference type="AlphaFoldDB" id="A0A927BFE6"/>
<comment type="caution">
    <text evidence="1">The sequence shown here is derived from an EMBL/GenBank/DDBJ whole genome shotgun (WGS) entry which is preliminary data.</text>
</comment>
<dbReference type="EMBL" id="JACXAD010000014">
    <property type="protein sequence ID" value="MBD2768928.1"/>
    <property type="molecule type" value="Genomic_DNA"/>
</dbReference>
<protein>
    <submittedName>
        <fullName evidence="1">Uncharacterized protein</fullName>
    </submittedName>
</protein>
<dbReference type="Proteomes" id="UP000612233">
    <property type="component" value="Unassembled WGS sequence"/>
</dbReference>
<proteinExistence type="predicted"/>
<evidence type="ECO:0000313" key="2">
    <source>
        <dbReference type="Proteomes" id="UP000612233"/>
    </source>
</evidence>
<evidence type="ECO:0000313" key="1">
    <source>
        <dbReference type="EMBL" id="MBD2768928.1"/>
    </source>
</evidence>
<accession>A0A927BFE6</accession>